<dbReference type="Proteomes" id="UP000196036">
    <property type="component" value="Unassembled WGS sequence"/>
</dbReference>
<evidence type="ECO:0000313" key="12">
    <source>
        <dbReference type="EMBL" id="OUQ74172.1"/>
    </source>
</evidence>
<dbReference type="AlphaFoldDB" id="A0A1Y4VVM1"/>
<gene>
    <name evidence="12" type="ORF">B5E52_00900</name>
    <name evidence="13" type="ORF">DWW25_12545</name>
    <name evidence="11" type="ORF">GA574_17555</name>
</gene>
<keyword evidence="8" id="KW-0460">Magnesium</keyword>
<dbReference type="EMBL" id="QRYV01000027">
    <property type="protein sequence ID" value="RGV14226.1"/>
    <property type="molecule type" value="Genomic_DNA"/>
</dbReference>
<dbReference type="EMBL" id="WDES01000033">
    <property type="protein sequence ID" value="KAB6084774.1"/>
    <property type="molecule type" value="Genomic_DNA"/>
</dbReference>
<proteinExistence type="predicted"/>
<dbReference type="SUPFAM" id="SSF143631">
    <property type="entry name" value="ApbE-like"/>
    <property type="match status" value="1"/>
</dbReference>
<evidence type="ECO:0000313" key="16">
    <source>
        <dbReference type="Proteomes" id="UP000435059"/>
    </source>
</evidence>
<evidence type="ECO:0000256" key="5">
    <source>
        <dbReference type="ARBA" id="ARBA00022679"/>
    </source>
</evidence>
<evidence type="ECO:0000256" key="9">
    <source>
        <dbReference type="ARBA" id="ARBA00031306"/>
    </source>
</evidence>
<evidence type="ECO:0000256" key="1">
    <source>
        <dbReference type="ARBA" id="ARBA00001946"/>
    </source>
</evidence>
<dbReference type="PANTHER" id="PTHR30040">
    <property type="entry name" value="THIAMINE BIOSYNTHESIS LIPOPROTEIN APBE"/>
    <property type="match status" value="1"/>
</dbReference>
<dbReference type="EMBL" id="NFLW01000001">
    <property type="protein sequence ID" value="OUQ74172.1"/>
    <property type="molecule type" value="Genomic_DNA"/>
</dbReference>
<reference evidence="13 15" key="3">
    <citation type="submission" date="2018-08" db="EMBL/GenBank/DDBJ databases">
        <title>A genome reference for cultivated species of the human gut microbiota.</title>
        <authorList>
            <person name="Zou Y."/>
            <person name="Xue W."/>
            <person name="Luo G."/>
        </authorList>
    </citation>
    <scope>NUCLEOTIDE SEQUENCE [LARGE SCALE GENOMIC DNA]</scope>
    <source>
        <strain evidence="13 15">AF14-7</strain>
    </source>
</reference>
<keyword evidence="16" id="KW-1185">Reference proteome</keyword>
<dbReference type="InterPro" id="IPR024932">
    <property type="entry name" value="ApbE"/>
</dbReference>
<dbReference type="Proteomes" id="UP000283369">
    <property type="component" value="Unassembled WGS sequence"/>
</dbReference>
<reference evidence="12" key="2">
    <citation type="journal article" date="2018" name="BMC Genomics">
        <title>Whole genome sequencing and function prediction of 133 gut anaerobes isolated from chicken caecum in pure cultures.</title>
        <authorList>
            <person name="Medvecky M."/>
            <person name="Cejkova D."/>
            <person name="Polansky O."/>
            <person name="Karasova D."/>
            <person name="Kubasova T."/>
            <person name="Cizek A."/>
            <person name="Rychlik I."/>
        </authorList>
    </citation>
    <scope>NUCLEOTIDE SEQUENCE</scope>
    <source>
        <strain evidence="12">An109</strain>
    </source>
</reference>
<dbReference type="Proteomes" id="UP000435059">
    <property type="component" value="Unassembled WGS sequence"/>
</dbReference>
<evidence type="ECO:0000313" key="14">
    <source>
        <dbReference type="Proteomes" id="UP000196036"/>
    </source>
</evidence>
<dbReference type="GO" id="GO:0046872">
    <property type="term" value="F:metal ion binding"/>
    <property type="evidence" value="ECO:0007669"/>
    <property type="project" value="UniProtKB-KW"/>
</dbReference>
<comment type="cofactor">
    <cofactor evidence="1">
        <name>Mg(2+)</name>
        <dbReference type="ChEBI" id="CHEBI:18420"/>
    </cofactor>
</comment>
<evidence type="ECO:0000256" key="2">
    <source>
        <dbReference type="ARBA" id="ARBA00011955"/>
    </source>
</evidence>
<accession>A0A1Y4VVM1</accession>
<reference evidence="14" key="1">
    <citation type="submission" date="2017-04" db="EMBL/GenBank/DDBJ databases">
        <title>Function of individual gut microbiota members based on whole genome sequencing of pure cultures obtained from chicken caecum.</title>
        <authorList>
            <person name="Medvecky M."/>
            <person name="Cejkova D."/>
            <person name="Polansky O."/>
            <person name="Karasova D."/>
            <person name="Kubasova T."/>
            <person name="Cizek A."/>
            <person name="Rychlik I."/>
        </authorList>
    </citation>
    <scope>NUCLEOTIDE SEQUENCE [LARGE SCALE GENOMIC DNA]</scope>
    <source>
        <strain evidence="14">An109</strain>
    </source>
</reference>
<protein>
    <recommendedName>
        <fullName evidence="3">FAD:protein FMN transferase</fullName>
        <ecNumber evidence="2">2.7.1.180</ecNumber>
    </recommendedName>
    <alternativeName>
        <fullName evidence="9">Flavin transferase</fullName>
    </alternativeName>
</protein>
<reference evidence="11 16" key="4">
    <citation type="journal article" date="2019" name="Nat. Med.">
        <title>A library of human gut bacterial isolates paired with longitudinal multiomics data enables mechanistic microbiome research.</title>
        <authorList>
            <person name="Poyet M."/>
            <person name="Groussin M."/>
            <person name="Gibbons S.M."/>
            <person name="Avila-Pacheco J."/>
            <person name="Jiang X."/>
            <person name="Kearney S.M."/>
            <person name="Perrotta A.R."/>
            <person name="Berdy B."/>
            <person name="Zhao S."/>
            <person name="Lieberman T.D."/>
            <person name="Swanson P.K."/>
            <person name="Smith M."/>
            <person name="Roesemann S."/>
            <person name="Alexander J.E."/>
            <person name="Rich S.A."/>
            <person name="Livny J."/>
            <person name="Vlamakis H."/>
            <person name="Clish C."/>
            <person name="Bullock K."/>
            <person name="Deik A."/>
            <person name="Scott J."/>
            <person name="Pierce K.A."/>
            <person name="Xavier R.J."/>
            <person name="Alm E.J."/>
        </authorList>
    </citation>
    <scope>NUCLEOTIDE SEQUENCE [LARGE SCALE GENOMIC DNA]</scope>
    <source>
        <strain evidence="11 16">BIOML-A74</strain>
    </source>
</reference>
<evidence type="ECO:0000256" key="6">
    <source>
        <dbReference type="ARBA" id="ARBA00022723"/>
    </source>
</evidence>
<evidence type="ECO:0000256" key="7">
    <source>
        <dbReference type="ARBA" id="ARBA00022827"/>
    </source>
</evidence>
<evidence type="ECO:0000256" key="3">
    <source>
        <dbReference type="ARBA" id="ARBA00016337"/>
    </source>
</evidence>
<dbReference type="PANTHER" id="PTHR30040:SF2">
    <property type="entry name" value="FAD:PROTEIN FMN TRANSFERASE"/>
    <property type="match status" value="1"/>
</dbReference>
<evidence type="ECO:0000256" key="10">
    <source>
        <dbReference type="ARBA" id="ARBA00048540"/>
    </source>
</evidence>
<keyword evidence="4" id="KW-0285">Flavoprotein</keyword>
<organism evidence="12 14">
    <name type="scientific">Bacteroides xylanisolvens</name>
    <dbReference type="NCBI Taxonomy" id="371601"/>
    <lineage>
        <taxon>Bacteria</taxon>
        <taxon>Pseudomonadati</taxon>
        <taxon>Bacteroidota</taxon>
        <taxon>Bacteroidia</taxon>
        <taxon>Bacteroidales</taxon>
        <taxon>Bacteroidaceae</taxon>
        <taxon>Bacteroides</taxon>
    </lineage>
</organism>
<dbReference type="GO" id="GO:0016740">
    <property type="term" value="F:transferase activity"/>
    <property type="evidence" value="ECO:0007669"/>
    <property type="project" value="UniProtKB-KW"/>
</dbReference>
<dbReference type="EC" id="2.7.1.180" evidence="2"/>
<comment type="catalytic activity">
    <reaction evidence="10">
        <text>L-threonyl-[protein] + FAD = FMN-L-threonyl-[protein] + AMP + H(+)</text>
        <dbReference type="Rhea" id="RHEA:36847"/>
        <dbReference type="Rhea" id="RHEA-COMP:11060"/>
        <dbReference type="Rhea" id="RHEA-COMP:11061"/>
        <dbReference type="ChEBI" id="CHEBI:15378"/>
        <dbReference type="ChEBI" id="CHEBI:30013"/>
        <dbReference type="ChEBI" id="CHEBI:57692"/>
        <dbReference type="ChEBI" id="CHEBI:74257"/>
        <dbReference type="ChEBI" id="CHEBI:456215"/>
        <dbReference type="EC" id="2.7.1.180"/>
    </reaction>
</comment>
<name>A0A1Y4VVM1_9BACE</name>
<dbReference type="InterPro" id="IPR003374">
    <property type="entry name" value="ApbE-like_sf"/>
</dbReference>
<dbReference type="Gene3D" id="3.10.520.10">
    <property type="entry name" value="ApbE-like domains"/>
    <property type="match status" value="2"/>
</dbReference>
<evidence type="ECO:0000313" key="13">
    <source>
        <dbReference type="EMBL" id="RGV14226.1"/>
    </source>
</evidence>
<sequence>MLETRCKYYKDEAMFHGFIPHIMGTRFDILLIHSDAERLNGLWYHIINELERLDKILNRFDPHSEVSGINKHALQSYIQISKELEEILQLCQYYYENTFHLFDITLKDFSKIQIHDHQRISFASSTISLDFGGFAKGYALKKIKRFIEQENVNHAFVNFGNSSILGMGHHPYGDSWKVSFLNPYNQSLLNEFNLQNTALSTSGNTLQYTGHIMNPLTGLFNEQRKASSIISTDPLEAEILSTVWMIANKEQQQLLTENFKDIQATLYDL</sequence>
<keyword evidence="7" id="KW-0274">FAD</keyword>
<evidence type="ECO:0000256" key="8">
    <source>
        <dbReference type="ARBA" id="ARBA00022842"/>
    </source>
</evidence>
<keyword evidence="6" id="KW-0479">Metal-binding</keyword>
<evidence type="ECO:0000313" key="15">
    <source>
        <dbReference type="Proteomes" id="UP000283369"/>
    </source>
</evidence>
<keyword evidence="5 11" id="KW-0808">Transferase</keyword>
<evidence type="ECO:0000256" key="4">
    <source>
        <dbReference type="ARBA" id="ARBA00022630"/>
    </source>
</evidence>
<dbReference type="Pfam" id="PF02424">
    <property type="entry name" value="ApbE"/>
    <property type="match status" value="1"/>
</dbReference>
<comment type="caution">
    <text evidence="12">The sequence shown here is derived from an EMBL/GenBank/DDBJ whole genome shotgun (WGS) entry which is preliminary data.</text>
</comment>
<evidence type="ECO:0000313" key="11">
    <source>
        <dbReference type="EMBL" id="KAB6084774.1"/>
    </source>
</evidence>